<evidence type="ECO:0000313" key="1">
    <source>
        <dbReference type="EMBL" id="KKL66718.1"/>
    </source>
</evidence>
<comment type="caution">
    <text evidence="1">The sequence shown here is derived from an EMBL/GenBank/DDBJ whole genome shotgun (WGS) entry which is preliminary data.</text>
</comment>
<reference evidence="1" key="1">
    <citation type="journal article" date="2015" name="Nature">
        <title>Complex archaea that bridge the gap between prokaryotes and eukaryotes.</title>
        <authorList>
            <person name="Spang A."/>
            <person name="Saw J.H."/>
            <person name="Jorgensen S.L."/>
            <person name="Zaremba-Niedzwiedzka K."/>
            <person name="Martijn J."/>
            <person name="Lind A.E."/>
            <person name="van Eijk R."/>
            <person name="Schleper C."/>
            <person name="Guy L."/>
            <person name="Ettema T.J."/>
        </authorList>
    </citation>
    <scope>NUCLEOTIDE SEQUENCE</scope>
</reference>
<sequence>MLDKVIDVKLKIFDKKKECPSGHLTRYAILFKEKQACSLCLANGNYDNWFENSEVVNSSHS</sequence>
<proteinExistence type="predicted"/>
<accession>A0A0F9DY07</accession>
<protein>
    <submittedName>
        <fullName evidence="1">Uncharacterized protein</fullName>
    </submittedName>
</protein>
<dbReference type="AlphaFoldDB" id="A0A0F9DY07"/>
<name>A0A0F9DY07_9ZZZZ</name>
<gene>
    <name evidence="1" type="ORF">LCGC14_2142190</name>
</gene>
<organism evidence="1">
    <name type="scientific">marine sediment metagenome</name>
    <dbReference type="NCBI Taxonomy" id="412755"/>
    <lineage>
        <taxon>unclassified sequences</taxon>
        <taxon>metagenomes</taxon>
        <taxon>ecological metagenomes</taxon>
    </lineage>
</organism>
<dbReference type="EMBL" id="LAZR01027114">
    <property type="protein sequence ID" value="KKL66718.1"/>
    <property type="molecule type" value="Genomic_DNA"/>
</dbReference>